<dbReference type="AlphaFoldDB" id="A0A9W7MAT7"/>
<reference evidence="1" key="1">
    <citation type="submission" date="2023-05" db="EMBL/GenBank/DDBJ databases">
        <title>Genome and transcriptome analyses reveal genes involved in the formation of fine ridges on petal epidermal cells in Hibiscus trionum.</title>
        <authorList>
            <person name="Koshimizu S."/>
            <person name="Masuda S."/>
            <person name="Ishii T."/>
            <person name="Shirasu K."/>
            <person name="Hoshino A."/>
            <person name="Arita M."/>
        </authorList>
    </citation>
    <scope>NUCLEOTIDE SEQUENCE</scope>
    <source>
        <strain evidence="1">Hamamatsu line</strain>
    </source>
</reference>
<dbReference type="Proteomes" id="UP001165190">
    <property type="component" value="Unassembled WGS sequence"/>
</dbReference>
<dbReference type="EMBL" id="BSYR01000026">
    <property type="protein sequence ID" value="GMI94593.1"/>
    <property type="molecule type" value="Genomic_DNA"/>
</dbReference>
<proteinExistence type="predicted"/>
<dbReference type="PANTHER" id="PTHR21183:SF18">
    <property type="entry name" value="LARGE RIBOSOMAL SUBUNIT PROTEIN UL29M"/>
    <property type="match status" value="1"/>
</dbReference>
<sequence>MLMTQRHILHAHNLCFPNPERISKVRKSMCLIKQVLTDRAIEDPNSRRSTAMKRMIMLCDIDCNISLFNQTS</sequence>
<dbReference type="Pfam" id="PF06984">
    <property type="entry name" value="MRP-L47"/>
    <property type="match status" value="1"/>
</dbReference>
<comment type="caution">
    <text evidence="1">The sequence shown here is derived from an EMBL/GenBank/DDBJ whole genome shotgun (WGS) entry which is preliminary data.</text>
</comment>
<dbReference type="GO" id="GO:0005762">
    <property type="term" value="C:mitochondrial large ribosomal subunit"/>
    <property type="evidence" value="ECO:0007669"/>
    <property type="project" value="TreeGrafter"/>
</dbReference>
<dbReference type="GO" id="GO:0003735">
    <property type="term" value="F:structural constituent of ribosome"/>
    <property type="evidence" value="ECO:0007669"/>
    <property type="project" value="InterPro"/>
</dbReference>
<accession>A0A9W7MAT7</accession>
<dbReference type="PANTHER" id="PTHR21183">
    <property type="entry name" value="RIBOSOMAL PROTEIN L47, MITOCHONDRIAL-RELATED"/>
    <property type="match status" value="1"/>
</dbReference>
<name>A0A9W7MAT7_HIBTR</name>
<evidence type="ECO:0000313" key="2">
    <source>
        <dbReference type="Proteomes" id="UP001165190"/>
    </source>
</evidence>
<keyword evidence="2" id="KW-1185">Reference proteome</keyword>
<dbReference type="InterPro" id="IPR010729">
    <property type="entry name" value="Ribosomal_uL29_mit"/>
</dbReference>
<dbReference type="OrthoDB" id="1632525at2759"/>
<organism evidence="1 2">
    <name type="scientific">Hibiscus trionum</name>
    <name type="common">Flower of an hour</name>
    <dbReference type="NCBI Taxonomy" id="183268"/>
    <lineage>
        <taxon>Eukaryota</taxon>
        <taxon>Viridiplantae</taxon>
        <taxon>Streptophyta</taxon>
        <taxon>Embryophyta</taxon>
        <taxon>Tracheophyta</taxon>
        <taxon>Spermatophyta</taxon>
        <taxon>Magnoliopsida</taxon>
        <taxon>eudicotyledons</taxon>
        <taxon>Gunneridae</taxon>
        <taxon>Pentapetalae</taxon>
        <taxon>rosids</taxon>
        <taxon>malvids</taxon>
        <taxon>Malvales</taxon>
        <taxon>Malvaceae</taxon>
        <taxon>Malvoideae</taxon>
        <taxon>Hibiscus</taxon>
    </lineage>
</organism>
<gene>
    <name evidence="1" type="ORF">HRI_003128600</name>
</gene>
<evidence type="ECO:0000313" key="1">
    <source>
        <dbReference type="EMBL" id="GMI94593.1"/>
    </source>
</evidence>
<protein>
    <submittedName>
        <fullName evidence="1">Uncharacterized protein</fullName>
    </submittedName>
</protein>
<dbReference type="GO" id="GO:0032543">
    <property type="term" value="P:mitochondrial translation"/>
    <property type="evidence" value="ECO:0007669"/>
    <property type="project" value="TreeGrafter"/>
</dbReference>